<evidence type="ECO:0000313" key="1">
    <source>
        <dbReference type="EMBL" id="GBB90795.1"/>
    </source>
</evidence>
<reference evidence="1 3" key="1">
    <citation type="submission" date="2017-11" db="EMBL/GenBank/DDBJ databases">
        <title>The genome of Rhizophagus clarus HR1 reveals common genetic basis of auxotrophy among arbuscular mycorrhizal fungi.</title>
        <authorList>
            <person name="Kobayashi Y."/>
        </authorList>
    </citation>
    <scope>NUCLEOTIDE SEQUENCE [LARGE SCALE GENOMIC DNA]</scope>
    <source>
        <strain evidence="1 3">HR1</strain>
    </source>
</reference>
<protein>
    <recommendedName>
        <fullName evidence="4">F-box domain-containing protein</fullName>
    </recommendedName>
</protein>
<proteinExistence type="predicted"/>
<evidence type="ECO:0000313" key="3">
    <source>
        <dbReference type="Proteomes" id="UP000247702"/>
    </source>
</evidence>
<keyword evidence="3" id="KW-1185">Reference proteome</keyword>
<dbReference type="OrthoDB" id="2306360at2759"/>
<dbReference type="Proteomes" id="UP000615446">
    <property type="component" value="Unassembled WGS sequence"/>
</dbReference>
<dbReference type="InterPro" id="IPR032675">
    <property type="entry name" value="LRR_dom_sf"/>
</dbReference>
<dbReference type="Proteomes" id="UP000247702">
    <property type="component" value="Unassembled WGS sequence"/>
</dbReference>
<evidence type="ECO:0008006" key="4">
    <source>
        <dbReference type="Google" id="ProtNLM"/>
    </source>
</evidence>
<comment type="caution">
    <text evidence="1">The sequence shown here is derived from an EMBL/GenBank/DDBJ whole genome shotgun (WGS) entry which is preliminary data.</text>
</comment>
<dbReference type="AlphaFoldDB" id="A0A2Z6QMI8"/>
<dbReference type="Gene3D" id="3.80.10.10">
    <property type="entry name" value="Ribonuclease Inhibitor"/>
    <property type="match status" value="1"/>
</dbReference>
<accession>A0A2Z6QMI8</accession>
<gene>
    <name evidence="2" type="ORF">RCL2_002541000</name>
    <name evidence="1" type="ORF">RclHR1_01790002</name>
</gene>
<dbReference type="EMBL" id="BLAL01000274">
    <property type="protein sequence ID" value="GES98883.1"/>
    <property type="molecule type" value="Genomic_DNA"/>
</dbReference>
<name>A0A2Z6QMI8_9GLOM</name>
<dbReference type="EMBL" id="BEXD01000879">
    <property type="protein sequence ID" value="GBB90795.1"/>
    <property type="molecule type" value="Genomic_DNA"/>
</dbReference>
<sequence length="498" mass="58781">MWCLNEDILFMIFEELNKNNRKSLHSCLLVNRTWCITVIPILWKNPGQSHITEYLKNKLFDVIFLHLSEESKNTLKIQGINNHLINKYQFPSFNYINFWKYLDLGFLEEVISSNEIENSIVPIVKNEILRLFINRNIKFIHLGITSGFNYQLHVIPGAEYCFSELETFYCHAEIDQSILEGLARICKSIKKFTLDVYHYTDGSGIIKLIEEQKKLNNVSFIKHPYSRNNKFIDDNNKSIKLYTTINRESFHKSLEESLIDHADTVQYLEMCWLPVTRILSRLVNLISLDIRPYFTYTKYESENVALPLISPLKILKVYKVPRNFLTNIIGNTTGNLTEIWLHYDGIDSKILFQAISHNCPNLRYLQLSLINNINSFIPELEGLLNNCQLLNELIIYVENIIFDKFQWDKLFIILAKSSPINLFKFKFYTFWMCGLNDIKLFLDNWENENSISLEICYSYNFEERLEDLLKDYKANGVIKKYCYSLSNLNIMTNPFTYE</sequence>
<organism evidence="1 3">
    <name type="scientific">Rhizophagus clarus</name>
    <dbReference type="NCBI Taxonomy" id="94130"/>
    <lineage>
        <taxon>Eukaryota</taxon>
        <taxon>Fungi</taxon>
        <taxon>Fungi incertae sedis</taxon>
        <taxon>Mucoromycota</taxon>
        <taxon>Glomeromycotina</taxon>
        <taxon>Glomeromycetes</taxon>
        <taxon>Glomerales</taxon>
        <taxon>Glomeraceae</taxon>
        <taxon>Rhizophagus</taxon>
    </lineage>
</organism>
<evidence type="ECO:0000313" key="2">
    <source>
        <dbReference type="EMBL" id="GES98883.1"/>
    </source>
</evidence>
<reference evidence="2" key="2">
    <citation type="submission" date="2019-10" db="EMBL/GenBank/DDBJ databases">
        <title>Conservation and host-specific expression of non-tandemly repeated heterogenous ribosome RNA gene in arbuscular mycorrhizal fungi.</title>
        <authorList>
            <person name="Maeda T."/>
            <person name="Kobayashi Y."/>
            <person name="Nakagawa T."/>
            <person name="Ezawa T."/>
            <person name="Yamaguchi K."/>
            <person name="Bino T."/>
            <person name="Nishimoto Y."/>
            <person name="Shigenobu S."/>
            <person name="Kawaguchi M."/>
        </authorList>
    </citation>
    <scope>NUCLEOTIDE SEQUENCE</scope>
    <source>
        <strain evidence="2">HR1</strain>
    </source>
</reference>